<gene>
    <name evidence="1" type="ORF">DRB17_03725</name>
</gene>
<reference evidence="1 2" key="1">
    <citation type="submission" date="2018-07" db="EMBL/GenBank/DDBJ databases">
        <title>Venubactetium sediminum gen. nov., sp. nov., isolated from a marine solar saltern.</title>
        <authorList>
            <person name="Wang S."/>
        </authorList>
    </citation>
    <scope>NUCLEOTIDE SEQUENCE [LARGE SCALE GENOMIC DNA]</scope>
    <source>
        <strain evidence="1 2">WD2A32</strain>
    </source>
</reference>
<name>A0A369TE60_9PROT</name>
<keyword evidence="2" id="KW-1185">Reference proteome</keyword>
<dbReference type="EMBL" id="QPMH01000002">
    <property type="protein sequence ID" value="RDD63558.1"/>
    <property type="molecule type" value="Genomic_DNA"/>
</dbReference>
<organism evidence="1 2">
    <name type="scientific">Ferruginivarius sediminum</name>
    <dbReference type="NCBI Taxonomy" id="2661937"/>
    <lineage>
        <taxon>Bacteria</taxon>
        <taxon>Pseudomonadati</taxon>
        <taxon>Pseudomonadota</taxon>
        <taxon>Alphaproteobacteria</taxon>
        <taxon>Rhodospirillales</taxon>
        <taxon>Rhodospirillaceae</taxon>
        <taxon>Ferruginivarius</taxon>
    </lineage>
</organism>
<proteinExistence type="predicted"/>
<evidence type="ECO:0000313" key="1">
    <source>
        <dbReference type="EMBL" id="RDD63558.1"/>
    </source>
</evidence>
<accession>A0A369TE60</accession>
<comment type="caution">
    <text evidence="1">The sequence shown here is derived from an EMBL/GenBank/DDBJ whole genome shotgun (WGS) entry which is preliminary data.</text>
</comment>
<dbReference type="InterPro" id="IPR007485">
    <property type="entry name" value="LPS_assembly_LptE"/>
</dbReference>
<protein>
    <recommendedName>
        <fullName evidence="3">LPS-assembly lipoprotein</fullName>
    </recommendedName>
</protein>
<evidence type="ECO:0000313" key="2">
    <source>
        <dbReference type="Proteomes" id="UP000253941"/>
    </source>
</evidence>
<dbReference type="AlphaFoldDB" id="A0A369TE60"/>
<dbReference type="Gene3D" id="3.30.160.150">
    <property type="entry name" value="Lipoprotein like domain"/>
    <property type="match status" value="1"/>
</dbReference>
<dbReference type="GO" id="GO:0043165">
    <property type="term" value="P:Gram-negative-bacterium-type cell outer membrane assembly"/>
    <property type="evidence" value="ECO:0007669"/>
    <property type="project" value="InterPro"/>
</dbReference>
<sequence length="168" mass="18436">MERDAMLRNLVLFCLLILAGCGFQPVYSGGQTGDTTHAKAASVRVQPARDRIGQLVHNALVARLNPGGQPRDPAYLLSLQIEEDVRETGFRKDETSTRANLEVEALYMLVDAATRQVVSRGRARSINSANTLDQPYATTVAERDARERGANDIAQQIARDIMSQLAAR</sequence>
<dbReference type="GO" id="GO:0019867">
    <property type="term" value="C:outer membrane"/>
    <property type="evidence" value="ECO:0007669"/>
    <property type="project" value="InterPro"/>
</dbReference>
<dbReference type="Pfam" id="PF04390">
    <property type="entry name" value="LptE"/>
    <property type="match status" value="1"/>
</dbReference>
<dbReference type="Proteomes" id="UP000253941">
    <property type="component" value="Unassembled WGS sequence"/>
</dbReference>
<evidence type="ECO:0008006" key="3">
    <source>
        <dbReference type="Google" id="ProtNLM"/>
    </source>
</evidence>
<dbReference type="PROSITE" id="PS51257">
    <property type="entry name" value="PROKAR_LIPOPROTEIN"/>
    <property type="match status" value="1"/>
</dbReference>